<keyword evidence="2" id="KW-1185">Reference proteome</keyword>
<organism evidence="1 2">
    <name type="scientific">Flavobacterium pectinovorum</name>
    <dbReference type="NCBI Taxonomy" id="29533"/>
    <lineage>
        <taxon>Bacteria</taxon>
        <taxon>Pseudomonadati</taxon>
        <taxon>Bacteroidota</taxon>
        <taxon>Flavobacteriia</taxon>
        <taxon>Flavobacteriales</taxon>
        <taxon>Flavobacteriaceae</taxon>
        <taxon>Flavobacterium</taxon>
    </lineage>
</organism>
<comment type="caution">
    <text evidence="1">The sequence shown here is derived from an EMBL/GenBank/DDBJ whole genome shotgun (WGS) entry which is preliminary data.</text>
</comment>
<name>A0ABY1J5T1_9FLAO</name>
<dbReference type="EMBL" id="FRBX01000004">
    <property type="protein sequence ID" value="SHM78804.1"/>
    <property type="molecule type" value="Genomic_DNA"/>
</dbReference>
<evidence type="ECO:0000313" key="2">
    <source>
        <dbReference type="Proteomes" id="UP000184216"/>
    </source>
</evidence>
<sequence>MIFEKIQTRIMELSTSAGSVPYVLKPFNISPDIRQSMQYQNIGDFTQGIAFLIWEDYNLEDYKDYLIHSKQYFDMHEGEREKFIESQLFRHADAASFAKWKFGQLYTALGFALFEFRTTSRHHKEVAQADMHLFKSLVQIENGILIDIILF</sequence>
<gene>
    <name evidence="1" type="ORF">SAMN05444387_3190</name>
</gene>
<dbReference type="Proteomes" id="UP000184216">
    <property type="component" value="Unassembled WGS sequence"/>
</dbReference>
<accession>A0ABY1J5T1</accession>
<evidence type="ECO:0000313" key="1">
    <source>
        <dbReference type="EMBL" id="SHM78804.1"/>
    </source>
</evidence>
<protein>
    <submittedName>
        <fullName evidence="1">Uncharacterized protein</fullName>
    </submittedName>
</protein>
<reference evidence="1 2" key="1">
    <citation type="submission" date="2016-11" db="EMBL/GenBank/DDBJ databases">
        <authorList>
            <person name="Varghese N."/>
            <person name="Submissions S."/>
        </authorList>
    </citation>
    <scope>NUCLEOTIDE SEQUENCE [LARGE SCALE GENOMIC DNA]</scope>
    <source>
        <strain evidence="1 2">DSM 6368</strain>
    </source>
</reference>
<proteinExistence type="predicted"/>